<name>A0A2H6BSR4_MICAE</name>
<sequence>MIKNFLIKQLDFIAQLLLRSKYLIISNSIEQRGLSLQYRQLYQQGSNPLSFSEVGFRVHSQNEEDGILLYIFSLIGTTNKKCVEICAGDGIECNTANLIINHRWLGLLCDGRQENVENAKRLYSKHPDTKYWPPSITCQWITAKNVNQTIAENGFNGEIDLLSLDIDGIDYWLWKEISCISPRVVVLEFNHLWGPDVSVTVPYADDFKAEFTQYGSDYAGASLLAFVKLGKEKGYRLVGTNAIATNAFFIREDIACSWLPEIEPATCFGHPRAQFGMKHRLPGVKDKKWIEV</sequence>
<comment type="caution">
    <text evidence="1">The sequence shown here is derived from an EMBL/GenBank/DDBJ whole genome shotgun (WGS) entry which is preliminary data.</text>
</comment>
<proteinExistence type="predicted"/>
<evidence type="ECO:0000313" key="1">
    <source>
        <dbReference type="EMBL" id="GBD53217.1"/>
    </source>
</evidence>
<dbReference type="RefSeq" id="WP_103112312.1">
    <property type="nucleotide sequence ID" value="NZ_CP046058.1"/>
</dbReference>
<dbReference type="Proteomes" id="UP000236321">
    <property type="component" value="Unassembled WGS sequence"/>
</dbReference>
<dbReference type="EMBL" id="BEYQ01000007">
    <property type="protein sequence ID" value="GBD53217.1"/>
    <property type="molecule type" value="Genomic_DNA"/>
</dbReference>
<evidence type="ECO:0000313" key="2">
    <source>
        <dbReference type="Proteomes" id="UP000236321"/>
    </source>
</evidence>
<dbReference type="AlphaFoldDB" id="A0A2H6BSR4"/>
<reference evidence="2" key="1">
    <citation type="submission" date="2017-12" db="EMBL/GenBank/DDBJ databases">
        <title>Improved Draft Genome Sequence of Microcystis aeruginosa NIES-298, a Microcystin-Producing Cyanobacterium from Lake Kasumigaura, Japan.</title>
        <authorList>
            <person name="Yamaguchi H."/>
            <person name="Suzuki S."/>
            <person name="Kawachi M."/>
        </authorList>
    </citation>
    <scope>NUCLEOTIDE SEQUENCE [LARGE SCALE GENOMIC DNA]</scope>
    <source>
        <strain evidence="2">NIES-298</strain>
    </source>
</reference>
<organism evidence="1 2">
    <name type="scientific">Microcystis aeruginosa NIES-298</name>
    <dbReference type="NCBI Taxonomy" id="449468"/>
    <lineage>
        <taxon>Bacteria</taxon>
        <taxon>Bacillati</taxon>
        <taxon>Cyanobacteriota</taxon>
        <taxon>Cyanophyceae</taxon>
        <taxon>Oscillatoriophycideae</taxon>
        <taxon>Chroococcales</taxon>
        <taxon>Microcystaceae</taxon>
        <taxon>Microcystis</taxon>
    </lineage>
</organism>
<protein>
    <submittedName>
        <fullName evidence="1">Uncharacterized protein</fullName>
    </submittedName>
</protein>
<gene>
    <name evidence="1" type="ORF">BGM30_23100</name>
</gene>
<accession>A0A2H6BSR4</accession>